<protein>
    <submittedName>
        <fullName evidence="2">Uncharacterized protein</fullName>
    </submittedName>
</protein>
<proteinExistence type="predicted"/>
<dbReference type="EMBL" id="CAXAJV020001283">
    <property type="protein sequence ID" value="CAL7935173.1"/>
    <property type="molecule type" value="Genomic_DNA"/>
</dbReference>
<evidence type="ECO:0000313" key="2">
    <source>
        <dbReference type="EMBL" id="CAL7935173.1"/>
    </source>
</evidence>
<organism evidence="2 3">
    <name type="scientific">Xylocopa violacea</name>
    <name type="common">Violet carpenter bee</name>
    <name type="synonym">Apis violacea</name>
    <dbReference type="NCBI Taxonomy" id="135666"/>
    <lineage>
        <taxon>Eukaryota</taxon>
        <taxon>Metazoa</taxon>
        <taxon>Ecdysozoa</taxon>
        <taxon>Arthropoda</taxon>
        <taxon>Hexapoda</taxon>
        <taxon>Insecta</taxon>
        <taxon>Pterygota</taxon>
        <taxon>Neoptera</taxon>
        <taxon>Endopterygota</taxon>
        <taxon>Hymenoptera</taxon>
        <taxon>Apocrita</taxon>
        <taxon>Aculeata</taxon>
        <taxon>Apoidea</taxon>
        <taxon>Anthophila</taxon>
        <taxon>Apidae</taxon>
        <taxon>Xylocopa</taxon>
        <taxon>Xylocopa</taxon>
    </lineage>
</organism>
<evidence type="ECO:0000256" key="1">
    <source>
        <dbReference type="SAM" id="MobiDB-lite"/>
    </source>
</evidence>
<comment type="caution">
    <text evidence="2">The sequence shown here is derived from an EMBL/GenBank/DDBJ whole genome shotgun (WGS) entry which is preliminary data.</text>
</comment>
<evidence type="ECO:0000313" key="3">
    <source>
        <dbReference type="Proteomes" id="UP001642520"/>
    </source>
</evidence>
<feature type="region of interest" description="Disordered" evidence="1">
    <location>
        <begin position="47"/>
        <end position="66"/>
    </location>
</feature>
<reference evidence="2 3" key="1">
    <citation type="submission" date="2024-08" db="EMBL/GenBank/DDBJ databases">
        <authorList>
            <person name="Will J Nash"/>
            <person name="Angela Man"/>
            <person name="Seanna McTaggart"/>
            <person name="Kendall Baker"/>
            <person name="Tom Barker"/>
            <person name="Leah Catchpole"/>
            <person name="Alex Durrant"/>
            <person name="Karim Gharbi"/>
            <person name="Naomi Irish"/>
            <person name="Gemy Kaithakottil"/>
            <person name="Debby Ku"/>
            <person name="Aaliyah Providence"/>
            <person name="Felix Shaw"/>
            <person name="David Swarbreck"/>
            <person name="Chris Watkins"/>
            <person name="Ann M. McCartney"/>
            <person name="Giulio Formenti"/>
            <person name="Alice Mouton"/>
            <person name="Noel Vella"/>
            <person name="Bjorn M von Reumont"/>
            <person name="Adriana Vella"/>
            <person name="Wilfried Haerty"/>
        </authorList>
    </citation>
    <scope>NUCLEOTIDE SEQUENCE [LARGE SCALE GENOMIC DNA]</scope>
</reference>
<accession>A0ABP1N2J3</accession>
<sequence length="84" mass="9946">MSKRKRENLFVRESNSSEQECFYEAYTNSDSSDEEEIRFPRKRNVNRITSSDSDSDIDQCNHSDTECDEDSINEILQELVMERI</sequence>
<gene>
    <name evidence="2" type="ORF">XYLVIOL_LOCUS1439</name>
</gene>
<keyword evidence="3" id="KW-1185">Reference proteome</keyword>
<dbReference type="Proteomes" id="UP001642520">
    <property type="component" value="Unassembled WGS sequence"/>
</dbReference>
<name>A0ABP1N2J3_XYLVO</name>